<evidence type="ECO:0000256" key="4">
    <source>
        <dbReference type="ARBA" id="ARBA00015422"/>
    </source>
</evidence>
<dbReference type="InterPro" id="IPR010678">
    <property type="entry name" value="UTP25"/>
</dbReference>
<keyword evidence="7" id="KW-0539">Nucleus</keyword>
<dbReference type="InterPro" id="IPR053939">
    <property type="entry name" value="UTP25_C"/>
</dbReference>
<dbReference type="GO" id="GO:0019843">
    <property type="term" value="F:rRNA binding"/>
    <property type="evidence" value="ECO:0007669"/>
    <property type="project" value="TreeGrafter"/>
</dbReference>
<dbReference type="Pfam" id="PF06862">
    <property type="entry name" value="Utp25_C"/>
    <property type="match status" value="1"/>
</dbReference>
<dbReference type="GO" id="GO:0032040">
    <property type="term" value="C:small-subunit processome"/>
    <property type="evidence" value="ECO:0007669"/>
    <property type="project" value="TreeGrafter"/>
</dbReference>
<gene>
    <name evidence="13" type="ORF">CAS74_000221</name>
</gene>
<dbReference type="VEuPathDB" id="FungiDB:C5L36_0C02160"/>
<comment type="function">
    <text evidence="1">DEAD-box RNA helicase-like protein required for pre-18S rRNA processing, specifically at sites A0, A1, and A2.</text>
</comment>
<dbReference type="GO" id="GO:0000462">
    <property type="term" value="P:maturation of SSU-rRNA from tricistronic rRNA transcript (SSU-rRNA, 5.8S rRNA, LSU-rRNA)"/>
    <property type="evidence" value="ECO:0007669"/>
    <property type="project" value="TreeGrafter"/>
</dbReference>
<keyword evidence="8" id="KW-0687">Ribonucleoprotein</keyword>
<evidence type="ECO:0000256" key="7">
    <source>
        <dbReference type="ARBA" id="ARBA00023242"/>
    </source>
</evidence>
<evidence type="ECO:0000259" key="12">
    <source>
        <dbReference type="Pfam" id="PF22916"/>
    </source>
</evidence>
<evidence type="ECO:0000256" key="5">
    <source>
        <dbReference type="ARBA" id="ARBA00022517"/>
    </source>
</evidence>
<dbReference type="Proteomes" id="UP000195871">
    <property type="component" value="Unassembled WGS sequence"/>
</dbReference>
<evidence type="ECO:0000256" key="9">
    <source>
        <dbReference type="ARBA" id="ARBA00031846"/>
    </source>
</evidence>
<comment type="similarity">
    <text evidence="3">Belongs to the UTP25 family.</text>
</comment>
<comment type="caution">
    <text evidence="13">The sequence shown here is derived from an EMBL/GenBank/DDBJ whole genome shotgun (WGS) entry which is preliminary data.</text>
</comment>
<feature type="compositionally biased region" description="Acidic residues" evidence="10">
    <location>
        <begin position="121"/>
        <end position="131"/>
    </location>
</feature>
<evidence type="ECO:0000256" key="8">
    <source>
        <dbReference type="ARBA" id="ARBA00023274"/>
    </source>
</evidence>
<dbReference type="GO" id="GO:0034511">
    <property type="term" value="F:U3 snoRNA binding"/>
    <property type="evidence" value="ECO:0007669"/>
    <property type="project" value="InterPro"/>
</dbReference>
<feature type="region of interest" description="Disordered" evidence="10">
    <location>
        <begin position="727"/>
        <end position="758"/>
    </location>
</feature>
<feature type="domain" description="UTP25 C-terminal" evidence="11">
    <location>
        <begin position="579"/>
        <end position="725"/>
    </location>
</feature>
<feature type="compositionally biased region" description="Acidic residues" evidence="10">
    <location>
        <begin position="95"/>
        <end position="109"/>
    </location>
</feature>
<evidence type="ECO:0000259" key="11">
    <source>
        <dbReference type="Pfam" id="PF06862"/>
    </source>
</evidence>
<dbReference type="EMBL" id="NHMM01000001">
    <property type="protein sequence ID" value="OUT23850.1"/>
    <property type="molecule type" value="Genomic_DNA"/>
</dbReference>
<evidence type="ECO:0000256" key="2">
    <source>
        <dbReference type="ARBA" id="ARBA00004604"/>
    </source>
</evidence>
<dbReference type="InterPro" id="IPR053940">
    <property type="entry name" value="UTP25_NTPase-like"/>
</dbReference>
<sequence length="801" mass="93200">MSGENAVGVKRQKTKFGRSQLRNVTRTTRRPNQEDPHVSSGNSDNDEDMENYDNESEDDDEVKRKVTIATKRNNRNENAFAYSALVTLLKSEHEEGNDDDDDGDDDGADAEEKRKATGIIEADDDADDNDDKENKGDFEEDLLDDEEKAQDDIDVLNKYDSFNLHFNQEEEIAKVIDKYESLSSGKKSVKLIGKEEIANSEEKYFKYRYGYPSVNPELVASSKSGTTLSKKLKYHNVKKRVVEHFEKMDVESLDTSLIESMITYETINFQYLNNERIKEKYQDYYLLHVMNHLTKTRDRVLNNNEKKALYEKKMREGADVGEEPEFRDQGYTRPKILILLPSRNFAYTLVTKLINTLQMESVENKRKFKTQFYDDSKVSDRVFHSKPKDFEEHFDGNTNDMFVLGIKYTRKTLKLYSPLEQSDIIIASPIGLLRLFDKINTKAPKKKLDKVNKENDIGLKNNFLSSIEICILDKAEGMMMQNWGNVTDLLNKHLNATPKDFMNVDFSRIRMWAINGQSEYLTQIMTFSKYSTPEMISLVKRSKNLMSGSTSFVPIEERSVIDSLNYKMYQMGLINKYERLKQVFMRFEIDLKNLIDEPNKRFEFFKNVILPQIQNKSSYKYGTLIYIPNYFDYLRIKKFLNDETSVSFVAIDEYLSTSKLTRNRALFHNKSPHARIMLYTERLHFYKRFDIKGLRNVVFYQLPTDPDFYQQVLEFIGNEKLRVNAAKAKLPPKSSIENQNDNDDEDDDDDDEDDSDEDVDLNMCMVRTIYSKLDAMRFSAIVGSSNASKLSNGESEITEFS</sequence>
<organism evidence="13 14">
    <name type="scientific">Pichia kudriavzevii</name>
    <name type="common">Yeast</name>
    <name type="synonym">Issatchenkia orientalis</name>
    <dbReference type="NCBI Taxonomy" id="4909"/>
    <lineage>
        <taxon>Eukaryota</taxon>
        <taxon>Fungi</taxon>
        <taxon>Dikarya</taxon>
        <taxon>Ascomycota</taxon>
        <taxon>Saccharomycotina</taxon>
        <taxon>Pichiomycetes</taxon>
        <taxon>Pichiales</taxon>
        <taxon>Pichiaceae</taxon>
        <taxon>Pichia</taxon>
    </lineage>
</organism>
<evidence type="ECO:0000256" key="6">
    <source>
        <dbReference type="ARBA" id="ARBA00022552"/>
    </source>
</evidence>
<name>A0A1Z8JTG9_PICKU</name>
<accession>A0A1Z8JTG9</accession>
<comment type="subcellular location">
    <subcellularLocation>
        <location evidence="2">Nucleus</location>
        <location evidence="2">Nucleolus</location>
    </subcellularLocation>
</comment>
<protein>
    <recommendedName>
        <fullName evidence="4">U3 small nucleolar RNA-associated protein 25</fullName>
    </recommendedName>
    <alternativeName>
        <fullName evidence="9">U three protein 25</fullName>
    </alternativeName>
</protein>
<feature type="compositionally biased region" description="Acidic residues" evidence="10">
    <location>
        <begin position="44"/>
        <end position="60"/>
    </location>
</feature>
<evidence type="ECO:0000256" key="10">
    <source>
        <dbReference type="SAM" id="MobiDB-lite"/>
    </source>
</evidence>
<evidence type="ECO:0000256" key="3">
    <source>
        <dbReference type="ARBA" id="ARBA00009223"/>
    </source>
</evidence>
<evidence type="ECO:0000256" key="1">
    <source>
        <dbReference type="ARBA" id="ARBA00002883"/>
    </source>
</evidence>
<evidence type="ECO:0000313" key="13">
    <source>
        <dbReference type="EMBL" id="OUT23850.1"/>
    </source>
</evidence>
<feature type="compositionally biased region" description="Acidic residues" evidence="10">
    <location>
        <begin position="740"/>
        <end position="758"/>
    </location>
</feature>
<reference evidence="13 14" key="1">
    <citation type="submission" date="2017-05" db="EMBL/GenBank/DDBJ databases">
        <title>The Genome Sequence of Candida krusei Ckrusei653.</title>
        <authorList>
            <person name="Cuomo C."/>
            <person name="Forche A."/>
            <person name="Young S."/>
            <person name="Abouelleil A."/>
            <person name="Cao P."/>
            <person name="Chapman S."/>
            <person name="Cusick C."/>
            <person name="Shea T."/>
            <person name="Nusbaum C."/>
            <person name="Birren B."/>
        </authorList>
    </citation>
    <scope>NUCLEOTIDE SEQUENCE [LARGE SCALE GENOMIC DNA]</scope>
    <source>
        <strain evidence="13 14">Ckrusei653</strain>
    </source>
</reference>
<dbReference type="PANTHER" id="PTHR12933:SF0">
    <property type="entry name" value="U3 SMALL NUCLEOLAR RNA-ASSOCIATED PROTEIN 25 HOMOLOG"/>
    <property type="match status" value="1"/>
</dbReference>
<dbReference type="PANTHER" id="PTHR12933">
    <property type="entry name" value="ORF PROTEIN-RELATED"/>
    <property type="match status" value="1"/>
</dbReference>
<dbReference type="AlphaFoldDB" id="A0A1Z8JTG9"/>
<feature type="region of interest" description="Disordered" evidence="10">
    <location>
        <begin position="1"/>
        <end position="146"/>
    </location>
</feature>
<dbReference type="Pfam" id="PF22916">
    <property type="entry name" value="UTP25_NTPase-like"/>
    <property type="match status" value="1"/>
</dbReference>
<feature type="domain" description="UTP25 NTP hydrolase-like" evidence="12">
    <location>
        <begin position="276"/>
        <end position="548"/>
    </location>
</feature>
<evidence type="ECO:0000313" key="14">
    <source>
        <dbReference type="Proteomes" id="UP000195871"/>
    </source>
</evidence>
<proteinExistence type="inferred from homology"/>
<keyword evidence="6" id="KW-0698">rRNA processing</keyword>
<keyword evidence="5" id="KW-0690">Ribosome biogenesis</keyword>